<keyword evidence="2" id="KW-1185">Reference proteome</keyword>
<sequence length="34" mass="4093">MRRQVIQFIHLDLALMLTHPMPLELPRCALWVHL</sequence>
<name>A0AAN8Y5P9_SOLBU</name>
<organism evidence="1 2">
    <name type="scientific">Solanum bulbocastanum</name>
    <name type="common">Wild potato</name>
    <dbReference type="NCBI Taxonomy" id="147425"/>
    <lineage>
        <taxon>Eukaryota</taxon>
        <taxon>Viridiplantae</taxon>
        <taxon>Streptophyta</taxon>
        <taxon>Embryophyta</taxon>
        <taxon>Tracheophyta</taxon>
        <taxon>Spermatophyta</taxon>
        <taxon>Magnoliopsida</taxon>
        <taxon>eudicotyledons</taxon>
        <taxon>Gunneridae</taxon>
        <taxon>Pentapetalae</taxon>
        <taxon>asterids</taxon>
        <taxon>lamiids</taxon>
        <taxon>Solanales</taxon>
        <taxon>Solanaceae</taxon>
        <taxon>Solanoideae</taxon>
        <taxon>Solaneae</taxon>
        <taxon>Solanum</taxon>
    </lineage>
</organism>
<dbReference type="EMBL" id="JBANQN010000009">
    <property type="protein sequence ID" value="KAK6780177.1"/>
    <property type="molecule type" value="Genomic_DNA"/>
</dbReference>
<gene>
    <name evidence="1" type="ORF">RDI58_022361</name>
</gene>
<accession>A0AAN8Y5P9</accession>
<comment type="caution">
    <text evidence="1">The sequence shown here is derived from an EMBL/GenBank/DDBJ whole genome shotgun (WGS) entry which is preliminary data.</text>
</comment>
<dbReference type="AlphaFoldDB" id="A0AAN8Y5P9"/>
<dbReference type="Proteomes" id="UP001371456">
    <property type="component" value="Unassembled WGS sequence"/>
</dbReference>
<evidence type="ECO:0000313" key="2">
    <source>
        <dbReference type="Proteomes" id="UP001371456"/>
    </source>
</evidence>
<protein>
    <submittedName>
        <fullName evidence="1">Uncharacterized protein</fullName>
    </submittedName>
</protein>
<reference evidence="1 2" key="1">
    <citation type="submission" date="2024-02" db="EMBL/GenBank/DDBJ databases">
        <title>de novo genome assembly of Solanum bulbocastanum strain 11H21.</title>
        <authorList>
            <person name="Hosaka A.J."/>
        </authorList>
    </citation>
    <scope>NUCLEOTIDE SEQUENCE [LARGE SCALE GENOMIC DNA]</scope>
    <source>
        <tissue evidence="1">Young leaves</tissue>
    </source>
</reference>
<proteinExistence type="predicted"/>
<evidence type="ECO:0000313" key="1">
    <source>
        <dbReference type="EMBL" id="KAK6780177.1"/>
    </source>
</evidence>